<comment type="caution">
    <text evidence="1">The sequence shown here is derived from an EMBL/GenBank/DDBJ whole genome shotgun (WGS) entry which is preliminary data.</text>
</comment>
<organism evidence="1">
    <name type="scientific">marine sediment metagenome</name>
    <dbReference type="NCBI Taxonomy" id="412755"/>
    <lineage>
        <taxon>unclassified sequences</taxon>
        <taxon>metagenomes</taxon>
        <taxon>ecological metagenomes</taxon>
    </lineage>
</organism>
<gene>
    <name evidence="1" type="ORF">LCGC14_1733580</name>
</gene>
<reference evidence="1" key="1">
    <citation type="journal article" date="2015" name="Nature">
        <title>Complex archaea that bridge the gap between prokaryotes and eukaryotes.</title>
        <authorList>
            <person name="Spang A."/>
            <person name="Saw J.H."/>
            <person name="Jorgensen S.L."/>
            <person name="Zaremba-Niedzwiedzka K."/>
            <person name="Martijn J."/>
            <person name="Lind A.E."/>
            <person name="van Eijk R."/>
            <person name="Schleper C."/>
            <person name="Guy L."/>
            <person name="Ettema T.J."/>
        </authorList>
    </citation>
    <scope>NUCLEOTIDE SEQUENCE</scope>
</reference>
<accession>A0A0F9H8K8</accession>
<proteinExistence type="predicted"/>
<sequence>MLQLELWLFIFLGQFNINFYTDCTIVKQEKNLIEFACILPSGELFPVVIEYQETEDRSIPIRARSKNR</sequence>
<evidence type="ECO:0000313" key="1">
    <source>
        <dbReference type="EMBL" id="KKM07469.1"/>
    </source>
</evidence>
<dbReference type="EMBL" id="LAZR01015763">
    <property type="protein sequence ID" value="KKM07469.1"/>
    <property type="molecule type" value="Genomic_DNA"/>
</dbReference>
<protein>
    <submittedName>
        <fullName evidence="1">Uncharacterized protein</fullName>
    </submittedName>
</protein>
<name>A0A0F9H8K8_9ZZZZ</name>
<dbReference type="AlphaFoldDB" id="A0A0F9H8K8"/>